<dbReference type="RefSeq" id="WP_259838947.1">
    <property type="nucleotide sequence ID" value="NZ_JAOAMU010000003.1"/>
</dbReference>
<gene>
    <name evidence="3" type="ORF">N0B48_11550</name>
</gene>
<dbReference type="Proteomes" id="UP001525566">
    <property type="component" value="Unassembled WGS sequence"/>
</dbReference>
<name>A0ABT2IUL5_9FLAO</name>
<evidence type="ECO:0000313" key="3">
    <source>
        <dbReference type="EMBL" id="MCT2562521.1"/>
    </source>
</evidence>
<accession>A0ABT2IUL5</accession>
<dbReference type="SUPFAM" id="SSF143430">
    <property type="entry name" value="TTP0101/SSO1404-like"/>
    <property type="match status" value="1"/>
</dbReference>
<keyword evidence="4" id="KW-1185">Reference proteome</keyword>
<reference evidence="3 4" key="1">
    <citation type="submission" date="2022-09" db="EMBL/GenBank/DDBJ databases">
        <title>Chryseobacterium oleae sp.nov., isolated from the inter-root soil of Pyrola calliantha H. Andr. in Tibet.</title>
        <authorList>
            <person name="Li Z."/>
        </authorList>
    </citation>
    <scope>NUCLEOTIDE SEQUENCE [LARGE SCALE GENOMIC DNA]</scope>
    <source>
        <strain evidence="4">pc1-10</strain>
    </source>
</reference>
<evidence type="ECO:0000313" key="4">
    <source>
        <dbReference type="Proteomes" id="UP001525566"/>
    </source>
</evidence>
<protein>
    <submittedName>
        <fullName evidence="3">Uncharacterized protein</fullName>
    </submittedName>
</protein>
<evidence type="ECO:0000256" key="1">
    <source>
        <dbReference type="ARBA" id="ARBA00022722"/>
    </source>
</evidence>
<evidence type="ECO:0000256" key="2">
    <source>
        <dbReference type="ARBA" id="ARBA00022801"/>
    </source>
</evidence>
<keyword evidence="1" id="KW-0540">Nuclease</keyword>
<dbReference type="Pfam" id="PF09827">
    <property type="entry name" value="CRISPR_Cas2"/>
    <property type="match status" value="1"/>
</dbReference>
<sequence>MKDTLYYLSYDLIKNKDYQTLYAELQKYGAKRVLESVWCFKYFDNSTEALRDHFIKFIDSDDRLLVIKSTYWAGNNLMFNPNNL</sequence>
<proteinExistence type="predicted"/>
<keyword evidence="2" id="KW-0378">Hydrolase</keyword>
<dbReference type="EMBL" id="JAOAMU010000003">
    <property type="protein sequence ID" value="MCT2562521.1"/>
    <property type="molecule type" value="Genomic_DNA"/>
</dbReference>
<dbReference type="InterPro" id="IPR019199">
    <property type="entry name" value="Virulence_VapD/CRISPR_Cas2"/>
</dbReference>
<dbReference type="Gene3D" id="3.30.70.240">
    <property type="match status" value="1"/>
</dbReference>
<organism evidence="3 4">
    <name type="scientific">Chryseobacterium herbae</name>
    <dbReference type="NCBI Taxonomy" id="2976476"/>
    <lineage>
        <taxon>Bacteria</taxon>
        <taxon>Pseudomonadati</taxon>
        <taxon>Bacteroidota</taxon>
        <taxon>Flavobacteriia</taxon>
        <taxon>Flavobacteriales</taxon>
        <taxon>Weeksellaceae</taxon>
        <taxon>Chryseobacterium group</taxon>
        <taxon>Chryseobacterium</taxon>
    </lineage>
</organism>
<comment type="caution">
    <text evidence="3">The sequence shown here is derived from an EMBL/GenBank/DDBJ whole genome shotgun (WGS) entry which is preliminary data.</text>
</comment>